<gene>
    <name evidence="1" type="ORF">BINO364_LOCUS501</name>
</gene>
<keyword evidence="2" id="KW-1185">Reference proteome</keyword>
<dbReference type="PANTHER" id="PTHR11257">
    <property type="entry name" value="CHEMOSENSORY PROTEIN-RELATED"/>
    <property type="match status" value="1"/>
</dbReference>
<protein>
    <recommendedName>
        <fullName evidence="3">Chemosensory protein</fullName>
    </recommendedName>
</protein>
<dbReference type="Proteomes" id="UP000838878">
    <property type="component" value="Chromosome 1"/>
</dbReference>
<dbReference type="Pfam" id="PF03392">
    <property type="entry name" value="OS-D"/>
    <property type="match status" value="1"/>
</dbReference>
<dbReference type="PANTHER" id="PTHR11257:SF12">
    <property type="entry name" value="EJACULATORY BULB-SPECIFIC PROTEIN 3-RELATED"/>
    <property type="match status" value="1"/>
</dbReference>
<reference evidence="1" key="1">
    <citation type="submission" date="2021-12" db="EMBL/GenBank/DDBJ databases">
        <authorList>
            <person name="Martin H S."/>
        </authorList>
    </citation>
    <scope>NUCLEOTIDE SEQUENCE</scope>
</reference>
<dbReference type="SUPFAM" id="SSF100910">
    <property type="entry name" value="Chemosensory protein Csp2"/>
    <property type="match status" value="1"/>
</dbReference>
<dbReference type="InterPro" id="IPR005055">
    <property type="entry name" value="A10/PebIII"/>
</dbReference>
<dbReference type="EMBL" id="OV170221">
    <property type="protein sequence ID" value="CAH0713328.1"/>
    <property type="molecule type" value="Genomic_DNA"/>
</dbReference>
<dbReference type="InterPro" id="IPR036682">
    <property type="entry name" value="OS_D_A10/PebIII_sf"/>
</dbReference>
<sequence length="78" mass="8873">MLEEGKCSAEGKELKSHIQEALENNCAKCTNAQKSGTKKVIGHLINNENEYWEKLTAKYDPQHKYSVKYEKDLKTVSA</sequence>
<dbReference type="Gene3D" id="1.10.2080.10">
    <property type="entry name" value="Insect odorant-binding protein A10/Ejaculatory bulb-specific protein 3"/>
    <property type="match status" value="1"/>
</dbReference>
<organism evidence="1 2">
    <name type="scientific">Brenthis ino</name>
    <name type="common">lesser marbled fritillary</name>
    <dbReference type="NCBI Taxonomy" id="405034"/>
    <lineage>
        <taxon>Eukaryota</taxon>
        <taxon>Metazoa</taxon>
        <taxon>Ecdysozoa</taxon>
        <taxon>Arthropoda</taxon>
        <taxon>Hexapoda</taxon>
        <taxon>Insecta</taxon>
        <taxon>Pterygota</taxon>
        <taxon>Neoptera</taxon>
        <taxon>Endopterygota</taxon>
        <taxon>Lepidoptera</taxon>
        <taxon>Glossata</taxon>
        <taxon>Ditrysia</taxon>
        <taxon>Papilionoidea</taxon>
        <taxon>Nymphalidae</taxon>
        <taxon>Heliconiinae</taxon>
        <taxon>Argynnini</taxon>
        <taxon>Brenthis</taxon>
    </lineage>
</organism>
<evidence type="ECO:0008006" key="3">
    <source>
        <dbReference type="Google" id="ProtNLM"/>
    </source>
</evidence>
<evidence type="ECO:0000313" key="2">
    <source>
        <dbReference type="Proteomes" id="UP000838878"/>
    </source>
</evidence>
<dbReference type="AlphaFoldDB" id="A0A8J9U3N6"/>
<feature type="non-terminal residue" evidence="1">
    <location>
        <position position="78"/>
    </location>
</feature>
<evidence type="ECO:0000313" key="1">
    <source>
        <dbReference type="EMBL" id="CAH0713328.1"/>
    </source>
</evidence>
<proteinExistence type="predicted"/>
<accession>A0A8J9U3N6</accession>
<name>A0A8J9U3N6_9NEOP</name>
<dbReference type="OrthoDB" id="6625994at2759"/>